<evidence type="ECO:0000256" key="8">
    <source>
        <dbReference type="SAM" id="MobiDB-lite"/>
    </source>
</evidence>
<feature type="compositionally biased region" description="Pro residues" evidence="8">
    <location>
        <begin position="306"/>
        <end position="315"/>
    </location>
</feature>
<feature type="region of interest" description="Disordered" evidence="8">
    <location>
        <begin position="362"/>
        <end position="405"/>
    </location>
</feature>
<dbReference type="GO" id="GO:0005886">
    <property type="term" value="C:plasma membrane"/>
    <property type="evidence" value="ECO:0007669"/>
    <property type="project" value="UniProtKB-SubCell"/>
</dbReference>
<comment type="subcellular location">
    <subcellularLocation>
        <location evidence="7">Cell inner membrane</location>
        <topology evidence="7">Multi-pass membrane protein</topology>
    </subcellularLocation>
    <subcellularLocation>
        <location evidence="1">Cell membrane</location>
        <topology evidence="1">Multi-pass membrane protein</topology>
    </subcellularLocation>
</comment>
<keyword evidence="7" id="KW-0813">Transport</keyword>
<dbReference type="EMBL" id="CP025583">
    <property type="protein sequence ID" value="AUM73746.1"/>
    <property type="molecule type" value="Genomic_DNA"/>
</dbReference>
<dbReference type="PANTHER" id="PTHR30221:SF1">
    <property type="entry name" value="SMALL-CONDUCTANCE MECHANOSENSITIVE CHANNEL"/>
    <property type="match status" value="1"/>
</dbReference>
<dbReference type="InterPro" id="IPR006685">
    <property type="entry name" value="MscS_channel_2nd"/>
</dbReference>
<dbReference type="InterPro" id="IPR011014">
    <property type="entry name" value="MscS_channel_TM-2"/>
</dbReference>
<comment type="caution">
    <text evidence="7">Lacks conserved residue(s) required for the propagation of feature annotation.</text>
</comment>
<dbReference type="InterPro" id="IPR011066">
    <property type="entry name" value="MscS_channel_C_sf"/>
</dbReference>
<keyword evidence="5 7" id="KW-1133">Transmembrane helix</keyword>
<comment type="similarity">
    <text evidence="2 7">Belongs to the MscS (TC 1.A.23) family.</text>
</comment>
<evidence type="ECO:0000259" key="9">
    <source>
        <dbReference type="Pfam" id="PF00924"/>
    </source>
</evidence>
<evidence type="ECO:0000313" key="10">
    <source>
        <dbReference type="EMBL" id="AUM73746.1"/>
    </source>
</evidence>
<evidence type="ECO:0000256" key="7">
    <source>
        <dbReference type="RuleBase" id="RU369025"/>
    </source>
</evidence>
<dbReference type="PANTHER" id="PTHR30221">
    <property type="entry name" value="SMALL-CONDUCTANCE MECHANOSENSITIVE CHANNEL"/>
    <property type="match status" value="1"/>
</dbReference>
<dbReference type="Proteomes" id="UP000234882">
    <property type="component" value="Chromosome"/>
</dbReference>
<accession>A0A2K9MFF6</accession>
<keyword evidence="3" id="KW-1003">Cell membrane</keyword>
<evidence type="ECO:0000256" key="2">
    <source>
        <dbReference type="ARBA" id="ARBA00008017"/>
    </source>
</evidence>
<evidence type="ECO:0000256" key="1">
    <source>
        <dbReference type="ARBA" id="ARBA00004651"/>
    </source>
</evidence>
<evidence type="ECO:0000256" key="3">
    <source>
        <dbReference type="ARBA" id="ARBA00022475"/>
    </source>
</evidence>
<evidence type="ECO:0000256" key="6">
    <source>
        <dbReference type="ARBA" id="ARBA00023136"/>
    </source>
</evidence>
<dbReference type="SUPFAM" id="SSF82689">
    <property type="entry name" value="Mechanosensitive channel protein MscS (YggB), C-terminal domain"/>
    <property type="match status" value="1"/>
</dbReference>
<keyword evidence="7" id="KW-0407">Ion channel</keyword>
<dbReference type="RefSeq" id="WP_101499100.1">
    <property type="nucleotide sequence ID" value="NZ_CP025583.1"/>
</dbReference>
<comment type="function">
    <text evidence="7">Mechanosensitive channel that participates in the regulation of osmotic pressure changes within the cell, opening in response to stretch forces in the membrane lipid bilayer, without the need for other proteins. Contributes to normal resistance to hypoosmotic shock. Forms an ion channel of 1.0 nanosiemens conductance with a slight preference for anions.</text>
</comment>
<feature type="transmembrane region" description="Helical" evidence="7">
    <location>
        <begin position="64"/>
        <end position="89"/>
    </location>
</feature>
<keyword evidence="11" id="KW-1185">Reference proteome</keyword>
<evidence type="ECO:0000256" key="5">
    <source>
        <dbReference type="ARBA" id="ARBA00022989"/>
    </source>
</evidence>
<evidence type="ECO:0000256" key="4">
    <source>
        <dbReference type="ARBA" id="ARBA00022692"/>
    </source>
</evidence>
<dbReference type="InterPro" id="IPR010920">
    <property type="entry name" value="LSM_dom_sf"/>
</dbReference>
<reference evidence="11" key="1">
    <citation type="submission" date="2017-12" db="EMBL/GenBank/DDBJ databases">
        <title>Genomic analysis of Paracoccus sp. CBA4604.</title>
        <authorList>
            <person name="Roh S.W."/>
            <person name="Kim J.Y."/>
            <person name="Kim J.S."/>
        </authorList>
    </citation>
    <scope>NUCLEOTIDE SEQUENCE [LARGE SCALE GENOMIC DNA]</scope>
    <source>
        <strain evidence="11">CBA4604</strain>
    </source>
</reference>
<dbReference type="SUPFAM" id="SSF82861">
    <property type="entry name" value="Mechanosensitive channel protein MscS (YggB), transmembrane region"/>
    <property type="match status" value="1"/>
</dbReference>
<organism evidence="10 11">
    <name type="scientific">Paracoccus jeotgali</name>
    <dbReference type="NCBI Taxonomy" id="2065379"/>
    <lineage>
        <taxon>Bacteria</taxon>
        <taxon>Pseudomonadati</taxon>
        <taxon>Pseudomonadota</taxon>
        <taxon>Alphaproteobacteria</taxon>
        <taxon>Rhodobacterales</taxon>
        <taxon>Paracoccaceae</taxon>
        <taxon>Paracoccus</taxon>
    </lineage>
</organism>
<protein>
    <recommendedName>
        <fullName evidence="7">Small-conductance mechanosensitive channel</fullName>
    </recommendedName>
</protein>
<feature type="compositionally biased region" description="Basic and acidic residues" evidence="8">
    <location>
        <begin position="282"/>
        <end position="295"/>
    </location>
</feature>
<name>A0A2K9MFF6_9RHOB</name>
<dbReference type="Gene3D" id="2.30.30.60">
    <property type="match status" value="1"/>
</dbReference>
<dbReference type="AlphaFoldDB" id="A0A2K9MFF6"/>
<keyword evidence="7" id="KW-0406">Ion transport</keyword>
<keyword evidence="4 7" id="KW-0812">Transmembrane</keyword>
<keyword evidence="7" id="KW-0997">Cell inner membrane</keyword>
<dbReference type="OrthoDB" id="9814206at2"/>
<evidence type="ECO:0000313" key="11">
    <source>
        <dbReference type="Proteomes" id="UP000234882"/>
    </source>
</evidence>
<dbReference type="KEGG" id="paru:CYR75_05125"/>
<dbReference type="InterPro" id="IPR008910">
    <property type="entry name" value="MSC_TM_helix"/>
</dbReference>
<feature type="domain" description="Mechanosensitive ion channel MscS" evidence="9">
    <location>
        <begin position="114"/>
        <end position="177"/>
    </location>
</feature>
<feature type="compositionally biased region" description="Low complexity" evidence="8">
    <location>
        <begin position="365"/>
        <end position="394"/>
    </location>
</feature>
<proteinExistence type="inferred from homology"/>
<dbReference type="Pfam" id="PF05552">
    <property type="entry name" value="MS_channel_1st_1"/>
    <property type="match status" value="1"/>
</dbReference>
<dbReference type="GO" id="GO:0008381">
    <property type="term" value="F:mechanosensitive monoatomic ion channel activity"/>
    <property type="evidence" value="ECO:0007669"/>
    <property type="project" value="InterPro"/>
</dbReference>
<feature type="compositionally biased region" description="Pro residues" evidence="8">
    <location>
        <begin position="395"/>
        <end position="405"/>
    </location>
</feature>
<sequence length="405" mass="44149">MDQGDLQDDISGLWLKIQGWFNGFVDLLPNLFAAALLLVLTWVVARSLEYATRRAIHYRGRPALAVVGAAMVRWAVLIVGFLLAATIVLPSLKPGDLLSGLGIGSVAIGFAFKDILQNLLSGVLILLRQPFRIGDQIEVAGYEGTVEDIETRATFIKTYDGRRVIIPNATIYTGNVTVNTAYEVRRSEYDVGIGCADDWDRAIEIMVAAANECEGVLREPRTEAFPYGIDAYQNTIRLRWWTAPERTSVVHVKGRVIGAVQRALLKAGIDMPFPTEVHLIHDQTEETDGDRRLQREGWPAGEGDIPAPPASPWPKPRVKRWSVSRRGGRGRRGRSVAPAPVPQHEQQRWAGYVTSETVNCCQSQPPANCSSVSVPSSSASSAAHHAAPLAAADAPTPPVTPPVRS</sequence>
<gene>
    <name evidence="10" type="ORF">CYR75_05125</name>
</gene>
<feature type="transmembrane region" description="Helical" evidence="7">
    <location>
        <begin position="20"/>
        <end position="44"/>
    </location>
</feature>
<dbReference type="InterPro" id="IPR045275">
    <property type="entry name" value="MscS_archaea/bacteria_type"/>
</dbReference>
<dbReference type="Pfam" id="PF00924">
    <property type="entry name" value="MS_channel_2nd"/>
    <property type="match status" value="1"/>
</dbReference>
<comment type="subunit">
    <text evidence="7">Homoheptamer.</text>
</comment>
<feature type="compositionally biased region" description="Basic residues" evidence="8">
    <location>
        <begin position="316"/>
        <end position="334"/>
    </location>
</feature>
<keyword evidence="6 7" id="KW-0472">Membrane</keyword>
<dbReference type="Gene3D" id="1.10.287.1260">
    <property type="match status" value="1"/>
</dbReference>
<dbReference type="Gene3D" id="3.30.70.100">
    <property type="match status" value="1"/>
</dbReference>
<dbReference type="SUPFAM" id="SSF50182">
    <property type="entry name" value="Sm-like ribonucleoproteins"/>
    <property type="match status" value="1"/>
</dbReference>
<dbReference type="InterPro" id="IPR023408">
    <property type="entry name" value="MscS_beta-dom_sf"/>
</dbReference>
<feature type="region of interest" description="Disordered" evidence="8">
    <location>
        <begin position="282"/>
        <end position="346"/>
    </location>
</feature>